<evidence type="ECO:0000256" key="6">
    <source>
        <dbReference type="ARBA" id="ARBA00023125"/>
    </source>
</evidence>
<gene>
    <name evidence="11" type="ORF">A6M23_14675</name>
</gene>
<evidence type="ECO:0000313" key="11">
    <source>
        <dbReference type="EMBL" id="OCX69918.1"/>
    </source>
</evidence>
<dbReference type="PANTHER" id="PTHR30405:SF25">
    <property type="entry name" value="RNA-GUIDED DNA ENDONUCLEASE INSQ-RELATED"/>
    <property type="match status" value="1"/>
</dbReference>
<keyword evidence="3" id="KW-0815">Transposition</keyword>
<evidence type="ECO:0000256" key="1">
    <source>
        <dbReference type="ARBA" id="ARBA00008761"/>
    </source>
</evidence>
<dbReference type="GO" id="GO:0032259">
    <property type="term" value="P:methylation"/>
    <property type="evidence" value="ECO:0007669"/>
    <property type="project" value="UniProtKB-KW"/>
</dbReference>
<dbReference type="InterPro" id="IPR001959">
    <property type="entry name" value="Transposase"/>
</dbReference>
<dbReference type="InterPro" id="IPR010095">
    <property type="entry name" value="Cas12f1-like_TNB"/>
</dbReference>
<evidence type="ECO:0000256" key="2">
    <source>
        <dbReference type="ARBA" id="ARBA00011044"/>
    </source>
</evidence>
<dbReference type="NCBIfam" id="NF040570">
    <property type="entry name" value="guided_TnpB"/>
    <property type="match status" value="1"/>
</dbReference>
<evidence type="ECO:0000259" key="10">
    <source>
        <dbReference type="Pfam" id="PF12323"/>
    </source>
</evidence>
<keyword evidence="4" id="KW-0479">Metal-binding</keyword>
<keyword evidence="11" id="KW-0489">Methyltransferase</keyword>
<dbReference type="InterPro" id="IPR021027">
    <property type="entry name" value="Transposase_put_HTH"/>
</dbReference>
<comment type="caution">
    <text evidence="11">The sequence shown here is derived from an EMBL/GenBank/DDBJ whole genome shotgun (WGS) entry which is preliminary data.</text>
</comment>
<name>A0A1C2I1N5_ACITH</name>
<comment type="similarity">
    <text evidence="1">In the C-terminal section; belongs to the transposase 35 family.</text>
</comment>
<sequence length="397" mass="45079">MRIQKAVRYRLDPTPEQESLLARAAGCVRFVWNRALAIQKSYLDSGCGILNFADLCSVLTTWRNGQSFGFLAESPSHPQQQALRNLDRAFKEAFNPANPKRFPVFKKKGRNDSLRYPNPEHIKLDLHSRDADGRHRLPRLFLPKIGWVKFRKSCPIGGEIRNATVRRIAGHWTVSIQIERVIFPQAPQGEAAGLDLGVREFAALSDGTFVEPINAYRHWETRLARAQQAMSRKVRFSHNWQKARIKVQRIHRKIAAIREDFLHKTSTRLCKSHAVLVIEDLAVQSMSASAAGTVEHPGTLVQVTSRFNKAILDQGWYTFRRMLEYKTEWHGVLLRILPPEGTSTTCPECGHEAEANRPGLRKWFQCVRCGHREHSGTVAARNLLKRAGQVRLACSAA</sequence>
<reference evidence="11" key="1">
    <citation type="journal article" date="2016" name="Int. J. Mol. Sci.">
        <title>Comparative genomics of the extreme acidophile Acidithiobacillus thiooxidans reveals intraspecific divergence and niche adaptation.</title>
        <authorList>
            <person name="Zhang X."/>
            <person name="Feng X."/>
            <person name="Tao J."/>
            <person name="Ma L."/>
            <person name="Xiao Y."/>
            <person name="Liang Y."/>
            <person name="Liu X."/>
            <person name="Yin H."/>
        </authorList>
    </citation>
    <scope>NUCLEOTIDE SEQUENCE [LARGE SCALE GENOMIC DNA]</scope>
    <source>
        <strain evidence="11">DXS-W</strain>
    </source>
</reference>
<feature type="domain" description="Transposase putative helix-turn-helix" evidence="10">
    <location>
        <begin position="1"/>
        <end position="43"/>
    </location>
</feature>
<dbReference type="Pfam" id="PF01385">
    <property type="entry name" value="OrfB_IS605"/>
    <property type="match status" value="1"/>
</dbReference>
<evidence type="ECO:0000259" key="8">
    <source>
        <dbReference type="Pfam" id="PF01385"/>
    </source>
</evidence>
<keyword evidence="6" id="KW-0238">DNA-binding</keyword>
<evidence type="ECO:0000313" key="12">
    <source>
        <dbReference type="Proteomes" id="UP000095008"/>
    </source>
</evidence>
<dbReference type="PANTHER" id="PTHR30405">
    <property type="entry name" value="TRANSPOSASE"/>
    <property type="match status" value="1"/>
</dbReference>
<keyword evidence="12" id="KW-1185">Reference proteome</keyword>
<dbReference type="Pfam" id="PF07282">
    <property type="entry name" value="Cas12f1-like_TNB"/>
    <property type="match status" value="1"/>
</dbReference>
<evidence type="ECO:0000256" key="7">
    <source>
        <dbReference type="ARBA" id="ARBA00023172"/>
    </source>
</evidence>
<dbReference type="Proteomes" id="UP000095008">
    <property type="component" value="Unassembled WGS sequence"/>
</dbReference>
<dbReference type="EMBL" id="LWRY01000187">
    <property type="protein sequence ID" value="OCX69918.1"/>
    <property type="molecule type" value="Genomic_DNA"/>
</dbReference>
<protein>
    <submittedName>
        <fullName evidence="11">Cytosine methyltransferase</fullName>
    </submittedName>
</protein>
<dbReference type="AlphaFoldDB" id="A0A1C2I1N5"/>
<dbReference type="OrthoDB" id="5296584at2"/>
<evidence type="ECO:0000256" key="3">
    <source>
        <dbReference type="ARBA" id="ARBA00022578"/>
    </source>
</evidence>
<feature type="domain" description="Probable transposase IS891/IS1136/IS1341" evidence="8">
    <location>
        <begin position="182"/>
        <end position="288"/>
    </location>
</feature>
<evidence type="ECO:0000256" key="5">
    <source>
        <dbReference type="ARBA" id="ARBA00022833"/>
    </source>
</evidence>
<dbReference type="RefSeq" id="WP_065975390.1">
    <property type="nucleotide sequence ID" value="NZ_LWRY01000187.1"/>
</dbReference>
<evidence type="ECO:0000259" key="9">
    <source>
        <dbReference type="Pfam" id="PF07282"/>
    </source>
</evidence>
<accession>A0A1C2I1N5</accession>
<dbReference type="GO" id="GO:0003677">
    <property type="term" value="F:DNA binding"/>
    <property type="evidence" value="ECO:0007669"/>
    <property type="project" value="UniProtKB-KW"/>
</dbReference>
<keyword evidence="11" id="KW-0808">Transferase</keyword>
<dbReference type="InterPro" id="IPR051399">
    <property type="entry name" value="RNA-guided_DNA_endo/Transpos"/>
</dbReference>
<dbReference type="NCBIfam" id="TIGR01766">
    <property type="entry name" value="IS200/IS605 family accessory protein TnpB-like domain"/>
    <property type="match status" value="1"/>
</dbReference>
<dbReference type="GO" id="GO:0008168">
    <property type="term" value="F:methyltransferase activity"/>
    <property type="evidence" value="ECO:0007669"/>
    <property type="project" value="UniProtKB-KW"/>
</dbReference>
<organism evidence="11 12">
    <name type="scientific">Acidithiobacillus thiooxidans</name>
    <name type="common">Thiobacillus thiooxidans</name>
    <dbReference type="NCBI Taxonomy" id="930"/>
    <lineage>
        <taxon>Bacteria</taxon>
        <taxon>Pseudomonadati</taxon>
        <taxon>Pseudomonadota</taxon>
        <taxon>Acidithiobacillia</taxon>
        <taxon>Acidithiobacillales</taxon>
        <taxon>Acidithiobacillaceae</taxon>
        <taxon>Acidithiobacillus</taxon>
    </lineage>
</organism>
<dbReference type="GO" id="GO:0046872">
    <property type="term" value="F:metal ion binding"/>
    <property type="evidence" value="ECO:0007669"/>
    <property type="project" value="UniProtKB-KW"/>
</dbReference>
<keyword evidence="5" id="KW-0862">Zinc</keyword>
<dbReference type="GO" id="GO:0006310">
    <property type="term" value="P:DNA recombination"/>
    <property type="evidence" value="ECO:0007669"/>
    <property type="project" value="UniProtKB-KW"/>
</dbReference>
<dbReference type="Pfam" id="PF12323">
    <property type="entry name" value="HTH_OrfB_IS605"/>
    <property type="match status" value="1"/>
</dbReference>
<keyword evidence="7" id="KW-0233">DNA recombination</keyword>
<proteinExistence type="inferred from homology"/>
<evidence type="ECO:0000256" key="4">
    <source>
        <dbReference type="ARBA" id="ARBA00022723"/>
    </source>
</evidence>
<feature type="domain" description="Cas12f1-like TNB" evidence="9">
    <location>
        <begin position="316"/>
        <end position="383"/>
    </location>
</feature>
<dbReference type="GO" id="GO:0032196">
    <property type="term" value="P:transposition"/>
    <property type="evidence" value="ECO:0007669"/>
    <property type="project" value="UniProtKB-KW"/>
</dbReference>
<comment type="similarity">
    <text evidence="2">In the N-terminal section; belongs to the transposase 2 family.</text>
</comment>